<proteinExistence type="predicted"/>
<name>A0A4Q9M8S5_9APHY</name>
<keyword evidence="2" id="KW-0472">Membrane</keyword>
<feature type="domain" description="DUF6533" evidence="3">
    <location>
        <begin position="1"/>
        <end position="40"/>
    </location>
</feature>
<feature type="transmembrane region" description="Helical" evidence="2">
    <location>
        <begin position="97"/>
        <end position="121"/>
    </location>
</feature>
<reference evidence="4" key="1">
    <citation type="submission" date="2019-01" db="EMBL/GenBank/DDBJ databases">
        <title>Draft genome sequences of three monokaryotic isolates of the white-rot basidiomycete fungus Dichomitus squalens.</title>
        <authorList>
            <consortium name="DOE Joint Genome Institute"/>
            <person name="Lopez S.C."/>
            <person name="Andreopoulos B."/>
            <person name="Pangilinan J."/>
            <person name="Lipzen A."/>
            <person name="Riley R."/>
            <person name="Ahrendt S."/>
            <person name="Ng V."/>
            <person name="Barry K."/>
            <person name="Daum C."/>
            <person name="Grigoriev I.V."/>
            <person name="Hilden K.S."/>
            <person name="Makela M.R."/>
            <person name="de Vries R.P."/>
        </authorList>
    </citation>
    <scope>NUCLEOTIDE SEQUENCE [LARGE SCALE GENOMIC DNA]</scope>
    <source>
        <strain evidence="4">OM18370.1</strain>
    </source>
</reference>
<evidence type="ECO:0000256" key="1">
    <source>
        <dbReference type="SAM" id="MobiDB-lite"/>
    </source>
</evidence>
<protein>
    <recommendedName>
        <fullName evidence="3">DUF6533 domain-containing protein</fullName>
    </recommendedName>
</protein>
<evidence type="ECO:0000256" key="2">
    <source>
        <dbReference type="SAM" id="Phobius"/>
    </source>
</evidence>
<dbReference type="Proteomes" id="UP000292957">
    <property type="component" value="Unassembled WGS sequence"/>
</dbReference>
<dbReference type="EMBL" id="ML143525">
    <property type="protein sequence ID" value="TBU22817.1"/>
    <property type="molecule type" value="Genomic_DNA"/>
</dbReference>
<feature type="region of interest" description="Disordered" evidence="1">
    <location>
        <begin position="280"/>
        <end position="301"/>
    </location>
</feature>
<dbReference type="Pfam" id="PF20151">
    <property type="entry name" value="DUF6533"/>
    <property type="match status" value="1"/>
</dbReference>
<gene>
    <name evidence="4" type="ORF">BD311DRAFT_675200</name>
</gene>
<feature type="transmembrane region" description="Helical" evidence="2">
    <location>
        <begin position="141"/>
        <end position="162"/>
    </location>
</feature>
<feature type="compositionally biased region" description="Acidic residues" evidence="1">
    <location>
        <begin position="291"/>
        <end position="301"/>
    </location>
</feature>
<feature type="non-terminal residue" evidence="4">
    <location>
        <position position="1"/>
    </location>
</feature>
<dbReference type="AlphaFoldDB" id="A0A4Q9M8S5"/>
<evidence type="ECO:0000313" key="4">
    <source>
        <dbReference type="EMBL" id="TBU22817.1"/>
    </source>
</evidence>
<dbReference type="OrthoDB" id="2744098at2759"/>
<keyword evidence="2" id="KW-0812">Transmembrane</keyword>
<sequence length="301" mass="32991">ALFLYDCLVTIDSEVTLFWLPGRVNGAVCLFLVNRYFTLVAQILGFAPQPKKFNVCRIPPRVAANIVYYVTSAMQYFPWAAFSALRTHALCQGRYRTFVAAVVFALSVVPLVMNMIANLHFMHYVEGPGHVFISLTTLTKMTVATRLSLVAADILVLCVTWSRTQETITARRRSEAGGRHKRTFAGTLLRDGSQSTSSRLTTLLILNILHIAFTVRSVASAAFTATSVIPDFEEPLTAILTSRFLINLQEVKQKLSGSSRSMSTSDLAFGSDAPASVPGSTFGAQLVFPGDDAEESEHEGR</sequence>
<keyword evidence="2" id="KW-1133">Transmembrane helix</keyword>
<organism evidence="4">
    <name type="scientific">Dichomitus squalens</name>
    <dbReference type="NCBI Taxonomy" id="114155"/>
    <lineage>
        <taxon>Eukaryota</taxon>
        <taxon>Fungi</taxon>
        <taxon>Dikarya</taxon>
        <taxon>Basidiomycota</taxon>
        <taxon>Agaricomycotina</taxon>
        <taxon>Agaricomycetes</taxon>
        <taxon>Polyporales</taxon>
        <taxon>Polyporaceae</taxon>
        <taxon>Dichomitus</taxon>
    </lineage>
</organism>
<dbReference type="InterPro" id="IPR045340">
    <property type="entry name" value="DUF6533"/>
</dbReference>
<accession>A0A4Q9M8S5</accession>
<evidence type="ECO:0000259" key="3">
    <source>
        <dbReference type="Pfam" id="PF20151"/>
    </source>
</evidence>